<keyword evidence="4" id="KW-1185">Reference proteome</keyword>
<protein>
    <submittedName>
        <fullName evidence="3">Metallophosphoesterase family protein</fullName>
    </submittedName>
</protein>
<feature type="domain" description="Calcineurin-like phosphoesterase" evidence="2">
    <location>
        <begin position="4"/>
        <end position="173"/>
    </location>
</feature>
<reference evidence="3" key="1">
    <citation type="submission" date="2020-08" db="EMBL/GenBank/DDBJ databases">
        <title>Genome public.</title>
        <authorList>
            <person name="Liu C."/>
            <person name="Sun Q."/>
        </authorList>
    </citation>
    <scope>NUCLEOTIDE SEQUENCE</scope>
    <source>
        <strain evidence="3">NSJ-40</strain>
    </source>
</reference>
<dbReference type="Gene3D" id="3.60.21.10">
    <property type="match status" value="1"/>
</dbReference>
<sequence length="199" mass="22953">MANFYISDLHIGHENILRFDNRPFADVNEMNNKLIENWNARVRSDDTVYILGDFIWAKESEWPSIVGSLAGNKVLIRGNHDPKQFSAATRRMFQEITDLKEIKDSGKHVVMCHYPIPFFRAGFAPTAFMLYGHVHQTIEYEYIAKLRREVKANATGYGTPNGNFINVGCMMPYMDYTPRTLDEIIEGDARYHEENPDAL</sequence>
<comment type="similarity">
    <text evidence="1">Belongs to the metallophosphoesterase superfamily. YfcE family.</text>
</comment>
<dbReference type="Pfam" id="PF12850">
    <property type="entry name" value="Metallophos_2"/>
    <property type="match status" value="1"/>
</dbReference>
<evidence type="ECO:0000313" key="4">
    <source>
        <dbReference type="Proteomes" id="UP000651482"/>
    </source>
</evidence>
<dbReference type="RefSeq" id="WP_249320070.1">
    <property type="nucleotide sequence ID" value="NZ_JACRSN010000018.1"/>
</dbReference>
<dbReference type="SUPFAM" id="SSF56300">
    <property type="entry name" value="Metallo-dependent phosphatases"/>
    <property type="match status" value="1"/>
</dbReference>
<evidence type="ECO:0000256" key="1">
    <source>
        <dbReference type="ARBA" id="ARBA00008950"/>
    </source>
</evidence>
<dbReference type="EMBL" id="JACRSN010000018">
    <property type="protein sequence ID" value="MBC8534487.1"/>
    <property type="molecule type" value="Genomic_DNA"/>
</dbReference>
<dbReference type="InterPro" id="IPR029052">
    <property type="entry name" value="Metallo-depent_PP-like"/>
</dbReference>
<evidence type="ECO:0000259" key="2">
    <source>
        <dbReference type="Pfam" id="PF12850"/>
    </source>
</evidence>
<dbReference type="AlphaFoldDB" id="A0A926DAU6"/>
<dbReference type="Proteomes" id="UP000651482">
    <property type="component" value="Unassembled WGS sequence"/>
</dbReference>
<dbReference type="InterPro" id="IPR024654">
    <property type="entry name" value="Calcineurin-like_PHP_lpxH"/>
</dbReference>
<name>A0A926DAU6_9FIRM</name>
<gene>
    <name evidence="3" type="ORF">IAG03_10915</name>
</gene>
<comment type="caution">
    <text evidence="3">The sequence shown here is derived from an EMBL/GenBank/DDBJ whole genome shotgun (WGS) entry which is preliminary data.</text>
</comment>
<accession>A0A926DAU6</accession>
<organism evidence="3 4">
    <name type="scientific">Yeguia hominis</name>
    <dbReference type="NCBI Taxonomy" id="2763662"/>
    <lineage>
        <taxon>Bacteria</taxon>
        <taxon>Bacillati</taxon>
        <taxon>Bacillota</taxon>
        <taxon>Clostridia</taxon>
        <taxon>Eubacteriales</taxon>
        <taxon>Yeguiaceae</taxon>
        <taxon>Yeguia</taxon>
    </lineage>
</organism>
<evidence type="ECO:0000313" key="3">
    <source>
        <dbReference type="EMBL" id="MBC8534487.1"/>
    </source>
</evidence>
<proteinExistence type="inferred from homology"/>